<sequence>MSDDTQRLGRCPDCSERITTPWLLVEYEKDDGTEGIWAECPTCEDVVAPE</sequence>
<dbReference type="InterPro" id="IPR057159">
    <property type="entry name" value="DUF7837"/>
</dbReference>
<organism evidence="2 3">
    <name type="scientific">Haloarcula marismortui ATCC 33799</name>
    <dbReference type="NCBI Taxonomy" id="662475"/>
    <lineage>
        <taxon>Archaea</taxon>
        <taxon>Methanobacteriati</taxon>
        <taxon>Methanobacteriota</taxon>
        <taxon>Stenosarchaea group</taxon>
        <taxon>Halobacteria</taxon>
        <taxon>Halobacteriales</taxon>
        <taxon>Haloarculaceae</taxon>
        <taxon>Haloarcula</taxon>
    </lineage>
</organism>
<dbReference type="Proteomes" id="UP000011687">
    <property type="component" value="Unassembled WGS sequence"/>
</dbReference>
<dbReference type="AlphaFoldDB" id="M0K469"/>
<dbReference type="PATRIC" id="fig|662475.6.peg.3021"/>
<reference evidence="2 3" key="1">
    <citation type="journal article" date="2014" name="PLoS Genet.">
        <title>Phylogenetically driven sequencing of extremely halophilic archaea reveals strategies for static and dynamic osmo-response.</title>
        <authorList>
            <person name="Becker E.A."/>
            <person name="Seitzer P.M."/>
            <person name="Tritt A."/>
            <person name="Larsen D."/>
            <person name="Krusor M."/>
            <person name="Yao A.I."/>
            <person name="Wu D."/>
            <person name="Madern D."/>
            <person name="Eisen J.A."/>
            <person name="Darling A.E."/>
            <person name="Facciotti M.T."/>
        </authorList>
    </citation>
    <scope>NUCLEOTIDE SEQUENCE [LARGE SCALE GENOMIC DNA]</scope>
    <source>
        <strain evidence="2 3">ATCC 33799</strain>
    </source>
</reference>
<gene>
    <name evidence="2" type="ORF">C435_15436</name>
</gene>
<proteinExistence type="predicted"/>
<evidence type="ECO:0000259" key="1">
    <source>
        <dbReference type="Pfam" id="PF25207"/>
    </source>
</evidence>
<keyword evidence="3" id="KW-1185">Reference proteome</keyword>
<comment type="caution">
    <text evidence="2">The sequence shown here is derived from an EMBL/GenBank/DDBJ whole genome shotgun (WGS) entry which is preliminary data.</text>
</comment>
<dbReference type="EMBL" id="AOLS01000074">
    <property type="protein sequence ID" value="EMA14650.1"/>
    <property type="molecule type" value="Genomic_DNA"/>
</dbReference>
<name>M0K469_9EURY</name>
<evidence type="ECO:0000313" key="2">
    <source>
        <dbReference type="EMBL" id="EMA14650.1"/>
    </source>
</evidence>
<dbReference type="Pfam" id="PF25207">
    <property type="entry name" value="DUF7837"/>
    <property type="match status" value="1"/>
</dbReference>
<evidence type="ECO:0000313" key="3">
    <source>
        <dbReference type="Proteomes" id="UP000011687"/>
    </source>
</evidence>
<accession>M0K469</accession>
<dbReference type="GeneID" id="55596770"/>
<protein>
    <recommendedName>
        <fullName evidence="1">DUF7837 domain-containing protein</fullName>
    </recommendedName>
</protein>
<feature type="domain" description="DUF7837" evidence="1">
    <location>
        <begin position="4"/>
        <end position="50"/>
    </location>
</feature>
<dbReference type="RefSeq" id="WP_007189824.1">
    <property type="nucleotide sequence ID" value="NZ_AOLS01000074.1"/>
</dbReference>